<dbReference type="Pfam" id="PF12621">
    <property type="entry name" value="PHM7_ext"/>
    <property type="match status" value="1"/>
</dbReference>
<proteinExistence type="inferred from homology"/>
<evidence type="ECO:0000256" key="7">
    <source>
        <dbReference type="SAM" id="MobiDB-lite"/>
    </source>
</evidence>
<feature type="compositionally biased region" description="Basic and acidic residues" evidence="7">
    <location>
        <begin position="729"/>
        <end position="741"/>
    </location>
</feature>
<dbReference type="Pfam" id="PF14703">
    <property type="entry name" value="PHM7_cyt"/>
    <property type="match status" value="1"/>
</dbReference>
<evidence type="ECO:0000259" key="11">
    <source>
        <dbReference type="Pfam" id="PF13967"/>
    </source>
</evidence>
<feature type="transmembrane region" description="Helical" evidence="8">
    <location>
        <begin position="386"/>
        <end position="407"/>
    </location>
</feature>
<feature type="transmembrane region" description="Helical" evidence="8">
    <location>
        <begin position="519"/>
        <end position="552"/>
    </location>
</feature>
<dbReference type="GO" id="GO:0005227">
    <property type="term" value="F:calcium-activated cation channel activity"/>
    <property type="evidence" value="ECO:0007669"/>
    <property type="project" value="InterPro"/>
</dbReference>
<feature type="domain" description="CSC1/OSCA1-like 7TM region" evidence="9">
    <location>
        <begin position="380"/>
        <end position="652"/>
    </location>
</feature>
<dbReference type="PANTHER" id="PTHR13018">
    <property type="entry name" value="PROBABLE MEMBRANE PROTEIN DUF221-RELATED"/>
    <property type="match status" value="1"/>
</dbReference>
<dbReference type="Pfam" id="PF02714">
    <property type="entry name" value="RSN1_7TM"/>
    <property type="match status" value="1"/>
</dbReference>
<feature type="domain" description="CSC1/OSCA1-like cytosolic" evidence="12">
    <location>
        <begin position="187"/>
        <end position="368"/>
    </location>
</feature>
<feature type="transmembrane region" description="Helical" evidence="8">
    <location>
        <begin position="93"/>
        <end position="115"/>
    </location>
</feature>
<evidence type="ECO:0000256" key="8">
    <source>
        <dbReference type="SAM" id="Phobius"/>
    </source>
</evidence>
<feature type="transmembrane region" description="Helical" evidence="8">
    <location>
        <begin position="12"/>
        <end position="37"/>
    </location>
</feature>
<feature type="domain" description="10TM putative phosphate transporter extracellular tail" evidence="10">
    <location>
        <begin position="787"/>
        <end position="877"/>
    </location>
</feature>
<name>A0A871R038_DEKBR</name>
<feature type="transmembrane region" description="Helical" evidence="8">
    <location>
        <begin position="573"/>
        <end position="592"/>
    </location>
</feature>
<evidence type="ECO:0000259" key="10">
    <source>
        <dbReference type="Pfam" id="PF12621"/>
    </source>
</evidence>
<evidence type="ECO:0000313" key="14">
    <source>
        <dbReference type="Proteomes" id="UP000663131"/>
    </source>
</evidence>
<reference evidence="13" key="1">
    <citation type="submission" date="2020-10" db="EMBL/GenBank/DDBJ databases">
        <authorList>
            <person name="Palmer J.M."/>
        </authorList>
    </citation>
    <scope>NUCLEOTIDE SEQUENCE</scope>
    <source>
        <strain evidence="13">UCD 2041</strain>
    </source>
</reference>
<dbReference type="RefSeq" id="XP_041135916.1">
    <property type="nucleotide sequence ID" value="XM_041282077.1"/>
</dbReference>
<feature type="transmembrane region" description="Helical" evidence="8">
    <location>
        <begin position="427"/>
        <end position="447"/>
    </location>
</feature>
<dbReference type="Proteomes" id="UP000663131">
    <property type="component" value="Chromosome 6"/>
</dbReference>
<accession>A0A871R038</accession>
<feature type="transmembrane region" description="Helical" evidence="8">
    <location>
        <begin position="143"/>
        <end position="162"/>
    </location>
</feature>
<keyword evidence="6 8" id="KW-0472">Membrane</keyword>
<feature type="domain" description="CSC1/OSCA1-like N-terminal transmembrane" evidence="11">
    <location>
        <begin position="15"/>
        <end position="164"/>
    </location>
</feature>
<keyword evidence="4 8" id="KW-0812">Transmembrane</keyword>
<dbReference type="EMBL" id="CP063134">
    <property type="protein sequence ID" value="QOU19423.1"/>
    <property type="molecule type" value="Genomic_DNA"/>
</dbReference>
<evidence type="ECO:0000256" key="1">
    <source>
        <dbReference type="ARBA" id="ARBA00004141"/>
    </source>
</evidence>
<dbReference type="InterPro" id="IPR022257">
    <property type="entry name" value="PHM7_ext"/>
</dbReference>
<evidence type="ECO:0000256" key="2">
    <source>
        <dbReference type="ARBA" id="ARBA00007779"/>
    </source>
</evidence>
<feature type="transmembrane region" description="Helical" evidence="8">
    <location>
        <begin position="630"/>
        <end position="652"/>
    </location>
</feature>
<dbReference type="OrthoDB" id="1076608at2759"/>
<dbReference type="KEGG" id="bbrx:BRETT_003570"/>
<keyword evidence="3" id="KW-0813">Transport</keyword>
<comment type="similarity">
    <text evidence="2">Belongs to the CSC1 (TC 1.A.17) family.</text>
</comment>
<feature type="transmembrane region" description="Helical" evidence="8">
    <location>
        <begin position="473"/>
        <end position="499"/>
    </location>
</feature>
<dbReference type="AlphaFoldDB" id="A0A871R038"/>
<gene>
    <name evidence="13" type="ORF">BRETT_003570</name>
</gene>
<dbReference type="InterPro" id="IPR032880">
    <property type="entry name" value="CSC1/OSCA1-like_N"/>
</dbReference>
<feature type="region of interest" description="Disordered" evidence="7">
    <location>
        <begin position="727"/>
        <end position="761"/>
    </location>
</feature>
<dbReference type="Pfam" id="PF13967">
    <property type="entry name" value="RSN1_TM"/>
    <property type="match status" value="1"/>
</dbReference>
<sequence>MSSSSPQQTGSSVSAFLSTLIINLIVFCVFVIIFVVAKRKYHRVYEPRSVVDTVPENLRTEKQPKGAFSWLTMLLKQPTPYTIEKVGVDGYFFLRYLQMFVVVGLISGVFLWPILFSVDATGGGSSNGFDIISYSHNTHKWRTFAHLFCSWVFFGCVMFVIYRELVFYTSFRHALQTSPLYSSLPYSRTLMVDNVPDDLLDTAAISKLFPAANKVYIPRETKKLQKMLKKRAKLAGKIEGGVSKVLCKAVKLRNKAEKKHKPIPEPADDIHAYFKDKKLPTYRDKPIIGKKKQLLTDGFEELGDYNQKVAKLQSEYPDGEHKKQGVVFIQFPNHMELQRAYQAVPFCDQLKRSRRFTGMAPEDVIWENVDVGFAVRNSKKTAASSLLTATIIYWSIPVAVVGCISNINYLTSKVHFLRFINNMPKKLMGIITGILPTVALAVLMSLLPPFIRKMGKVGGCLTVQQVERWTQQWYFAFQVVQVFIVTTLASAASSVVPKILNDPSSAMSMLAQYLPPASNFYICYMLLQGLSISSGALAQLVGLILSFVLGPLLDKTPRKKWNRFNNLSAPSWGTTYANYGLFTVILLCYGVISPIIIAFVVIAYAMIYVAFLYNLTYVNDHSYDARGRNYPLALFEVFVGLYLAEICLTGLFVMAKNWPAVILEAIFIGFTVCVHLYFRYLFEKVIDTVPMGAIREVDLGESGAYPVKDLGRKQIKIEGQNFFVDADSPNERKLSDDEKKSTNSAGSSPTAGNPFNESLNNDVETSAGAAAKKILSPTSFKGRVKDFFHPRRSLGFQYARSILPARWMEACSKEIADNVDYGTPEVVADEPQLWIPRDSYGLSTHFIENADGKFSLSDENAIVDQKAKAQYTGLPPDYEPKLAY</sequence>
<dbReference type="GeneID" id="64575493"/>
<feature type="transmembrane region" description="Helical" evidence="8">
    <location>
        <begin position="658"/>
        <end position="678"/>
    </location>
</feature>
<dbReference type="InterPro" id="IPR027815">
    <property type="entry name" value="CSC1/OSCA1-like_cyt"/>
</dbReference>
<reference evidence="13" key="2">
    <citation type="journal article" name="BMC Genomics">
        <title>New genome assemblies reveal patterns of domestication and adaptation across Brettanomyces (Dekkera) species.</title>
        <authorList>
            <person name="Roach M.J."/>
            <person name="Borneman A.R."/>
        </authorList>
    </citation>
    <scope>NUCLEOTIDE SEQUENCE</scope>
    <source>
        <strain evidence="13">UCD 2041</strain>
    </source>
</reference>
<evidence type="ECO:0000256" key="5">
    <source>
        <dbReference type="ARBA" id="ARBA00022989"/>
    </source>
</evidence>
<comment type="subcellular location">
    <subcellularLocation>
        <location evidence="1">Membrane</location>
        <topology evidence="1">Multi-pass membrane protein</topology>
    </subcellularLocation>
</comment>
<dbReference type="InterPro" id="IPR003864">
    <property type="entry name" value="CSC1/OSCA1-like_7TM"/>
</dbReference>
<feature type="compositionally biased region" description="Polar residues" evidence="7">
    <location>
        <begin position="742"/>
        <end position="761"/>
    </location>
</feature>
<feature type="transmembrane region" description="Helical" evidence="8">
    <location>
        <begin position="598"/>
        <end position="618"/>
    </location>
</feature>
<evidence type="ECO:0000256" key="3">
    <source>
        <dbReference type="ARBA" id="ARBA00022448"/>
    </source>
</evidence>
<organism evidence="13 14">
    <name type="scientific">Dekkera bruxellensis</name>
    <name type="common">Brettanomyces custersii</name>
    <dbReference type="NCBI Taxonomy" id="5007"/>
    <lineage>
        <taxon>Eukaryota</taxon>
        <taxon>Fungi</taxon>
        <taxon>Dikarya</taxon>
        <taxon>Ascomycota</taxon>
        <taxon>Saccharomycotina</taxon>
        <taxon>Pichiomycetes</taxon>
        <taxon>Pichiales</taxon>
        <taxon>Pichiaceae</taxon>
        <taxon>Brettanomyces</taxon>
    </lineage>
</organism>
<dbReference type="InterPro" id="IPR045122">
    <property type="entry name" value="Csc1-like"/>
</dbReference>
<protein>
    <recommendedName>
        <fullName evidence="15">DUF221-domain-containing protein</fullName>
    </recommendedName>
</protein>
<evidence type="ECO:0008006" key="15">
    <source>
        <dbReference type="Google" id="ProtNLM"/>
    </source>
</evidence>
<evidence type="ECO:0000256" key="4">
    <source>
        <dbReference type="ARBA" id="ARBA00022692"/>
    </source>
</evidence>
<evidence type="ECO:0000313" key="13">
    <source>
        <dbReference type="EMBL" id="QOU19423.1"/>
    </source>
</evidence>
<dbReference type="GO" id="GO:0005886">
    <property type="term" value="C:plasma membrane"/>
    <property type="evidence" value="ECO:0007669"/>
    <property type="project" value="TreeGrafter"/>
</dbReference>
<evidence type="ECO:0000259" key="9">
    <source>
        <dbReference type="Pfam" id="PF02714"/>
    </source>
</evidence>
<keyword evidence="5 8" id="KW-1133">Transmembrane helix</keyword>
<evidence type="ECO:0000256" key="6">
    <source>
        <dbReference type="ARBA" id="ARBA00023136"/>
    </source>
</evidence>
<dbReference type="PANTHER" id="PTHR13018:SF139">
    <property type="entry name" value="PHOSPHATE METABOLISM PROTEIN 7"/>
    <property type="match status" value="1"/>
</dbReference>
<evidence type="ECO:0000259" key="12">
    <source>
        <dbReference type="Pfam" id="PF14703"/>
    </source>
</evidence>